<dbReference type="PANTHER" id="PTHR22576:SF37">
    <property type="entry name" value="MUCOSA-ASSOCIATED LYMPHOID TISSUE LYMPHOMA TRANSLOCATION PROTEIN 1"/>
    <property type="match status" value="1"/>
</dbReference>
<feature type="domain" description="Peptidase C14 caspase" evidence="1">
    <location>
        <begin position="2"/>
        <end position="205"/>
    </location>
</feature>
<proteinExistence type="predicted"/>
<dbReference type="InterPro" id="IPR011600">
    <property type="entry name" value="Pept_C14_caspase"/>
</dbReference>
<evidence type="ECO:0000313" key="2">
    <source>
        <dbReference type="EMBL" id="MBM0277593.1"/>
    </source>
</evidence>
<dbReference type="SUPFAM" id="SSF52129">
    <property type="entry name" value="Caspase-like"/>
    <property type="match status" value="1"/>
</dbReference>
<sequence length="1526" mass="167084">MRRALLIGIALYTGGYRNAIGPAVRADVQKLRRALGDSGVTVSKTLLADTAEVGSDAIRSAIAEFLIDCDVDDDLVVYFSGHGRYFDGVSYLVPSAVNPRLPDQRSYLVPVRFESEIEVSPARSVTFLIDACRDGEPGDETHRPPMSSSTATTFIFATQTSAVAHSVAGADACSVFTRALVELLPSLAPEVRLSRATALVQDRMKLICDQEGLPTQQLDVASNVNGDTAAFPLFAFSPAMHAEDRWSRLLRNELPDILGETPHGRPEPSPAQVERLLKIADDLEASASARSVLAGRPMSPWLQPGLVDRLARTLKELAPAILATPLERLVLVGLAAVVDGAFRSAEVGLLARQGSCWSLDCVVSAEPGLRRAVDWDDPASPLRQWAAHLAAVRECALDTTGHLREGIADVVRGIEPDLPAASVGRTVSYLIEAVRYAFDPSRSLTDLAPVELEIDPDPVRSSVNGWRLAAALQLLWRLSLDTRFFEPASGIHLVHDDLPLAEALAGLQEARWHRVQNLLDLSLWTRSAPIDLAVRQLVAETNEVLLNHRQPGGPLHQTKTPHLIATSRLQPEQASFRLPHVTFRVSTSETRHLLMGTNLYQDPSLAVRELYQNAVDACRYRERRLQHLQGDEYDWSPAIKFRMGVEGGRRFLECRDNGIGMSHHEIREAFAKAGRRFRDLPEFIQESAEWATDGGAEFQPISQFGIGVLSYFMIADELEVRSTRVDRRLGLQPPIRVRIRGGSDLFQISGGGQVEPTGGGTVVRLFLNPESQEFDLAEALNSTVRAPTIPVFFAGRRWQADRLYDRNGNEVTPCFRAPDLAVFFHEGPSEILVNGIPTSVSQRFRSVGCTVSLGGWAQPNLSVDRRTLLGYDQRAVSERIQQAATRVGDWADASGNWLLGLFSTDIPAARLAWQRLRDRPLTVGPAVNHVEVPDSAAYRTKPLSLMPARDGLHLRDPDLLHRRGDPRSVLDAARIAVIVDGERPSPPPGIPPFDDRLAAVLNGYRHLPTDFGPGTRQRGGGEDAVSGTFGRERVLGELQALAGHFQVTLGAVAIYGWALALLEQPASLSLTPAAAGLSARRNAQTWQSLADSPLRNLPILLRDLTFAVVSTRAVEEDVPDWPATRIVPAAAWLPAPKIDRETAMKRIAKLGAASLGDLRTEARKVLFGDEQPTTQARYTNVTPHLSRYAVLAASRDCDRVAPFHRSTIPVLNVAFAAYHASWEHGPDHDQIMAELSAAGFRTEPHVEDWSLVMAAVEACPALAHGNGRSLDDTVDDLQMVISILDGADWDELSRAIDLLVRSGVGSERLTEIVRLEPESRGQLRRHADVLGGQLSRALVTIDTVVALANLEGVTLGQSLADLERYRGLTRRFDLPARLPASLADRVPSKLVQQFFAESPWERFARSGSNWALRAVRMAALTGTSLRDIAAEVRPLLVAGGEDVAPLDQLTSVVDRPIAFDDLLVLGTQQLEPPLADPAEIAALCRPFAIDPEGLADRATPWLAAPRLKIDERDWEAVRWLLRLDAE</sequence>
<dbReference type="PANTHER" id="PTHR22576">
    <property type="entry name" value="MUCOSA ASSOCIATED LYMPHOID TISSUE LYMPHOMA TRANSLOCATION PROTEIN 1/PARACASPASE"/>
    <property type="match status" value="1"/>
</dbReference>
<evidence type="ECO:0000313" key="3">
    <source>
        <dbReference type="Proteomes" id="UP000622245"/>
    </source>
</evidence>
<accession>A0ABS1YJK7</accession>
<dbReference type="Proteomes" id="UP000622245">
    <property type="component" value="Unassembled WGS sequence"/>
</dbReference>
<reference evidence="2 3" key="1">
    <citation type="submission" date="2021-01" db="EMBL/GenBank/DDBJ databases">
        <title>Draft genome sequence of Micromonospora sp. strain STR1s_6.</title>
        <authorList>
            <person name="Karlyshev A."/>
            <person name="Jawad R."/>
        </authorList>
    </citation>
    <scope>NUCLEOTIDE SEQUENCE [LARGE SCALE GENOMIC DNA]</scope>
    <source>
        <strain evidence="2 3">STR1S-6</strain>
    </source>
</reference>
<name>A0ABS1YJK7_9ACTN</name>
<dbReference type="RefSeq" id="WP_203150014.1">
    <property type="nucleotide sequence ID" value="NZ_JAEVHL010000111.1"/>
</dbReference>
<organism evidence="2 3">
    <name type="scientific">Micromonospora tarensis</name>
    <dbReference type="NCBI Taxonomy" id="2806100"/>
    <lineage>
        <taxon>Bacteria</taxon>
        <taxon>Bacillati</taxon>
        <taxon>Actinomycetota</taxon>
        <taxon>Actinomycetes</taxon>
        <taxon>Micromonosporales</taxon>
        <taxon>Micromonosporaceae</taxon>
        <taxon>Micromonospora</taxon>
    </lineage>
</organism>
<dbReference type="Gene3D" id="3.30.565.10">
    <property type="entry name" value="Histidine kinase-like ATPase, C-terminal domain"/>
    <property type="match status" value="1"/>
</dbReference>
<keyword evidence="3" id="KW-1185">Reference proteome</keyword>
<comment type="caution">
    <text evidence="2">The sequence shown here is derived from an EMBL/GenBank/DDBJ whole genome shotgun (WGS) entry which is preliminary data.</text>
</comment>
<dbReference type="InterPro" id="IPR036890">
    <property type="entry name" value="HATPase_C_sf"/>
</dbReference>
<dbReference type="Pfam" id="PF00656">
    <property type="entry name" value="Peptidase_C14"/>
    <property type="match status" value="1"/>
</dbReference>
<dbReference type="EMBL" id="JAEVHL010000111">
    <property type="protein sequence ID" value="MBM0277593.1"/>
    <property type="molecule type" value="Genomic_DNA"/>
</dbReference>
<dbReference type="SUPFAM" id="SSF55874">
    <property type="entry name" value="ATPase domain of HSP90 chaperone/DNA topoisomerase II/histidine kinase"/>
    <property type="match status" value="1"/>
</dbReference>
<gene>
    <name evidence="2" type="ORF">JM949_20515</name>
</gene>
<dbReference type="InterPro" id="IPR020575">
    <property type="entry name" value="Hsp90_N"/>
</dbReference>
<evidence type="ECO:0000259" key="1">
    <source>
        <dbReference type="Pfam" id="PF00656"/>
    </source>
</evidence>
<dbReference type="InterPro" id="IPR029030">
    <property type="entry name" value="Caspase-like_dom_sf"/>
</dbReference>
<dbReference type="Gene3D" id="3.40.50.1460">
    <property type="match status" value="1"/>
</dbReference>
<protein>
    <submittedName>
        <fullName evidence="2">Caspase family protein</fullName>
    </submittedName>
</protein>
<dbReference type="InterPro" id="IPR052039">
    <property type="entry name" value="Caspase-related_regulators"/>
</dbReference>
<dbReference type="PRINTS" id="PR00775">
    <property type="entry name" value="HEATSHOCK90"/>
</dbReference>